<dbReference type="AlphaFoldDB" id="A0A934IAT7"/>
<reference evidence="2" key="1">
    <citation type="submission" date="2020-12" db="EMBL/GenBank/DDBJ databases">
        <title>Sanguibacter suaedae sp. nov., isolated from Suaeda aralocaspica.</title>
        <authorList>
            <person name="Ma Q."/>
        </authorList>
    </citation>
    <scope>NUCLEOTIDE SEQUENCE</scope>
    <source>
        <strain evidence="2">YZGR15</strain>
    </source>
</reference>
<keyword evidence="3" id="KW-1185">Reference proteome</keyword>
<name>A0A934IAT7_9MICO</name>
<dbReference type="RefSeq" id="WP_198733091.1">
    <property type="nucleotide sequence ID" value="NZ_JAEINH010000004.1"/>
</dbReference>
<dbReference type="Proteomes" id="UP000602087">
    <property type="component" value="Unassembled WGS sequence"/>
</dbReference>
<feature type="chain" id="PRO_5039182294" description="Copper chaperone PCu(A)C" evidence="1">
    <location>
        <begin position="26"/>
        <end position="160"/>
    </location>
</feature>
<comment type="caution">
    <text evidence="2">The sequence shown here is derived from an EMBL/GenBank/DDBJ whole genome shotgun (WGS) entry which is preliminary data.</text>
</comment>
<feature type="signal peptide" evidence="1">
    <location>
        <begin position="1"/>
        <end position="25"/>
    </location>
</feature>
<evidence type="ECO:0000313" key="2">
    <source>
        <dbReference type="EMBL" id="MBI9114518.1"/>
    </source>
</evidence>
<protein>
    <recommendedName>
        <fullName evidence="4">Copper chaperone PCu(A)C</fullName>
    </recommendedName>
</protein>
<sequence>MIPQPSVPRPVVALGALGLALSLSACTTITTDAPYAASDGIRASVGDVEVLNLMVVTSEEGAAGQLLGAATGARSAATTLDISTPDGAVGIPLSIEAGETVNFALEDASLTRIESVPVPPGANLEVTLTDGEGRTSVVQVPVLDGTLPEYTDLVPTDDTL</sequence>
<proteinExistence type="predicted"/>
<gene>
    <name evidence="2" type="ORF">JAV76_05770</name>
</gene>
<dbReference type="EMBL" id="JAEINH010000004">
    <property type="protein sequence ID" value="MBI9114518.1"/>
    <property type="molecule type" value="Genomic_DNA"/>
</dbReference>
<evidence type="ECO:0000313" key="3">
    <source>
        <dbReference type="Proteomes" id="UP000602087"/>
    </source>
</evidence>
<keyword evidence="1" id="KW-0732">Signal</keyword>
<accession>A0A934IAT7</accession>
<evidence type="ECO:0008006" key="4">
    <source>
        <dbReference type="Google" id="ProtNLM"/>
    </source>
</evidence>
<organism evidence="2 3">
    <name type="scientific">Sanguibacter suaedae</name>
    <dbReference type="NCBI Taxonomy" id="2795737"/>
    <lineage>
        <taxon>Bacteria</taxon>
        <taxon>Bacillati</taxon>
        <taxon>Actinomycetota</taxon>
        <taxon>Actinomycetes</taxon>
        <taxon>Micrococcales</taxon>
        <taxon>Sanguibacteraceae</taxon>
        <taxon>Sanguibacter</taxon>
    </lineage>
</organism>
<evidence type="ECO:0000256" key="1">
    <source>
        <dbReference type="SAM" id="SignalP"/>
    </source>
</evidence>